<proteinExistence type="predicted"/>
<evidence type="ECO:0000256" key="1">
    <source>
        <dbReference type="ARBA" id="ARBA00001947"/>
    </source>
</evidence>
<keyword evidence="5" id="KW-0862">Zinc</keyword>
<evidence type="ECO:0000256" key="6">
    <source>
        <dbReference type="ARBA" id="ARBA00023049"/>
    </source>
</evidence>
<dbReference type="AlphaFoldDB" id="A0A2K9NB70"/>
<dbReference type="KEGG" id="ncb:C0V82_09070"/>
<reference evidence="8 9" key="1">
    <citation type="submission" date="2017-12" db="EMBL/GenBank/DDBJ databases">
        <title>Genomes of bacteria within cyanobacterial aggregates.</title>
        <authorList>
            <person name="Cai H."/>
        </authorList>
    </citation>
    <scope>NUCLEOTIDE SEQUENCE [LARGE SCALE GENOMIC DNA]</scope>
    <source>
        <strain evidence="8 9">TH16</strain>
    </source>
</reference>
<dbReference type="GO" id="GO:0051603">
    <property type="term" value="P:proteolysis involved in protein catabolic process"/>
    <property type="evidence" value="ECO:0007669"/>
    <property type="project" value="TreeGrafter"/>
</dbReference>
<dbReference type="Proteomes" id="UP000234752">
    <property type="component" value="Chromosome eg_1"/>
</dbReference>
<accession>A0A2K9NB70</accession>
<dbReference type="EMBL" id="CP025611">
    <property type="protein sequence ID" value="AUN30364.1"/>
    <property type="molecule type" value="Genomic_DNA"/>
</dbReference>
<evidence type="ECO:0000256" key="2">
    <source>
        <dbReference type="ARBA" id="ARBA00022670"/>
    </source>
</evidence>
<dbReference type="PANTHER" id="PTHR22726">
    <property type="entry name" value="METALLOENDOPEPTIDASE OMA1"/>
    <property type="match status" value="1"/>
</dbReference>
<dbReference type="Pfam" id="PF01435">
    <property type="entry name" value="Peptidase_M48"/>
    <property type="match status" value="1"/>
</dbReference>
<dbReference type="InterPro" id="IPR001915">
    <property type="entry name" value="Peptidase_M48"/>
</dbReference>
<keyword evidence="6" id="KW-0482">Metalloprotease</keyword>
<evidence type="ECO:0000313" key="9">
    <source>
        <dbReference type="Proteomes" id="UP000234752"/>
    </source>
</evidence>
<evidence type="ECO:0000313" key="8">
    <source>
        <dbReference type="EMBL" id="AUN30364.1"/>
    </source>
</evidence>
<sequence>MTSPRYPAFGIREVEPTDREGKTMARRAPKLLLPLLLPLYLAACSTNPVTGDRQMTGLMPPEKEAAIGAQQHPEMLKEFGGKYADAKVQAYVDRLGQQLAAKTEIPGTRYTFTVLDSPIINAFALPGGYVYVSRGLMALANSEAELAGVVGHEIGHVTARHSADRYGRGVLAQGGAVLAGIFLGQQVGQMAQQGAQAALASFSRGQELQADNLGIRYMTAAGYDPREMAGFLSSMGRHAQLEALLAGQAGKADQFSYLQTHPPTGDRAERAAAAANVTPGASYLVRQDEYMQAIDGMIYGDSPDHGYVRSRVFAHPGLGLRFEVPNGFRLLNSDKAVLGIGPDGAQMVFTEAPAQGAFSAGDHIVSVWAKGAPLSDLRSLSIDGMPAATAITRLSGKDGPVFARLMAIAGTNGSYYRFLFTAGLEQAGRLDAGFLSTAQGFRRMTAAEKAGLKPYRIKVVQVKPGQKVADFVAAMPIKDYAEERFRVLNNIPPGTEPRPGLWIKTIIEG</sequence>
<dbReference type="GO" id="GO:0046872">
    <property type="term" value="F:metal ion binding"/>
    <property type="evidence" value="ECO:0007669"/>
    <property type="project" value="UniProtKB-KW"/>
</dbReference>
<gene>
    <name evidence="8" type="ORF">C0V82_09070</name>
</gene>
<name>A0A2K9NB70_9PROT</name>
<evidence type="ECO:0000256" key="4">
    <source>
        <dbReference type="ARBA" id="ARBA00022801"/>
    </source>
</evidence>
<keyword evidence="3" id="KW-0479">Metal-binding</keyword>
<dbReference type="InterPro" id="IPR051156">
    <property type="entry name" value="Mito/Outer_Membr_Metalloprot"/>
</dbReference>
<dbReference type="PANTHER" id="PTHR22726:SF1">
    <property type="entry name" value="METALLOENDOPEPTIDASE OMA1, MITOCHONDRIAL"/>
    <property type="match status" value="1"/>
</dbReference>
<keyword evidence="4" id="KW-0378">Hydrolase</keyword>
<keyword evidence="9" id="KW-1185">Reference proteome</keyword>
<feature type="domain" description="Peptidase M48" evidence="7">
    <location>
        <begin position="88"/>
        <end position="272"/>
    </location>
</feature>
<evidence type="ECO:0000256" key="5">
    <source>
        <dbReference type="ARBA" id="ARBA00022833"/>
    </source>
</evidence>
<protein>
    <submittedName>
        <fullName evidence="8">Peptidase M48</fullName>
    </submittedName>
</protein>
<dbReference type="GO" id="GO:0004222">
    <property type="term" value="F:metalloendopeptidase activity"/>
    <property type="evidence" value="ECO:0007669"/>
    <property type="project" value="InterPro"/>
</dbReference>
<evidence type="ECO:0000259" key="7">
    <source>
        <dbReference type="Pfam" id="PF01435"/>
    </source>
</evidence>
<evidence type="ECO:0000256" key="3">
    <source>
        <dbReference type="ARBA" id="ARBA00022723"/>
    </source>
</evidence>
<comment type="cofactor">
    <cofactor evidence="1">
        <name>Zn(2+)</name>
        <dbReference type="ChEBI" id="CHEBI:29105"/>
    </cofactor>
</comment>
<dbReference type="Gene3D" id="3.30.2010.10">
    <property type="entry name" value="Metalloproteases ('zincins'), catalytic domain"/>
    <property type="match status" value="1"/>
</dbReference>
<keyword evidence="2" id="KW-0645">Protease</keyword>
<dbReference type="GO" id="GO:0016020">
    <property type="term" value="C:membrane"/>
    <property type="evidence" value="ECO:0007669"/>
    <property type="project" value="TreeGrafter"/>
</dbReference>
<organism evidence="8 9">
    <name type="scientific">Niveispirillum cyanobacteriorum</name>
    <dbReference type="NCBI Taxonomy" id="1612173"/>
    <lineage>
        <taxon>Bacteria</taxon>
        <taxon>Pseudomonadati</taxon>
        <taxon>Pseudomonadota</taxon>
        <taxon>Alphaproteobacteria</taxon>
        <taxon>Rhodospirillales</taxon>
        <taxon>Azospirillaceae</taxon>
        <taxon>Niveispirillum</taxon>
    </lineage>
</organism>